<feature type="region of interest" description="Disordered" evidence="1">
    <location>
        <begin position="731"/>
        <end position="775"/>
    </location>
</feature>
<feature type="region of interest" description="Disordered" evidence="1">
    <location>
        <begin position="792"/>
        <end position="849"/>
    </location>
</feature>
<feature type="compositionally biased region" description="Basic and acidic residues" evidence="1">
    <location>
        <begin position="807"/>
        <end position="816"/>
    </location>
</feature>
<dbReference type="OrthoDB" id="3369601at2"/>
<sequence>MTCRTGTDLPALRRPWQALSIGAGDRSNTADLRRFLTAAAGAEPLASLLARHRVPVRALVRDLVERCGGVWVYSRYVLDEIRYGARSPAELDLLPGDLAHYYFECLSASRDEAAWSRVRLPVLGTPAAAAEPLTVDGLARLAGVTDRAAVSELCAGRLRPFLTDDGGCYGIYHTSLREFLAGMLRGHVVDGVRSRVGELAAATREAHDRIADHYLDLFGGLGTGLARLGDDPAVAGADGGYALRHLTHHLAAAGRVGEVHRVLACERATGPGTSRNLWFDAHNSRGTVDDYLADVARARRHAEADTDGRVVAGRPAPGIALEIRYALITAGVTTLTANVPVPLLLRLVTSGVWPHTRALAHARHLHVPGDRARALTGLLDHLPEPDRTTALADALAAVRAITDGVQRAEQVGALAPHLPDHLLAQAFATATAIGDEQARADAVVRLLHYLPDSFVPDVLAIARATDDRFGRAKILSWLALCLPDGLLDEALALARQISGTPNRVWALCKLAQHDASGDAVTREAVETALATEDPWERIRALLTIMSELGDGHASLLAPTLAAATGLESVPGKVIALCAIAEYLPEAEQDDVITEAIAGAATLDDEEQLADLLVRLTTDCLQGRRSDELLALARLVRDPGLRARVLRHLAAHLLAAEREQVLSEALANAAEIDEGERAHVIRLLAPLLAEAQLTRAVAEAKRMSDGFYRSHALGALAPHLPEHLVGEALSVGRVEHRRRHDRRREHAGVGARTTGHPIPAASAGRDPSRRAGRGADLASRVVSGCAPGLARRRDATARVLRGTRGGHRPGEDPRQERQFAGTGGGQARQVRSGTDADHAAGRYQRRAGRQ</sequence>
<organism evidence="2 3">
    <name type="scientific">Saccharothrix syringae</name>
    <name type="common">Nocardiopsis syringae</name>
    <dbReference type="NCBI Taxonomy" id="103733"/>
    <lineage>
        <taxon>Bacteria</taxon>
        <taxon>Bacillati</taxon>
        <taxon>Actinomycetota</taxon>
        <taxon>Actinomycetes</taxon>
        <taxon>Pseudonocardiales</taxon>
        <taxon>Pseudonocardiaceae</taxon>
        <taxon>Saccharothrix</taxon>
    </lineage>
</organism>
<accession>A0A5Q0H2B1</accession>
<name>A0A5Q0H2B1_SACSY</name>
<reference evidence="3" key="1">
    <citation type="journal article" date="2021" name="Curr. Microbiol.">
        <title>Complete genome of nocamycin-producing strain Saccharothrix syringae NRRL B-16468 reveals the biosynthetic potential for secondary metabolites.</title>
        <authorList>
            <person name="Mo X."/>
            <person name="Yang S."/>
        </authorList>
    </citation>
    <scope>NUCLEOTIDE SEQUENCE [LARGE SCALE GENOMIC DNA]</scope>
    <source>
        <strain evidence="3">ATCC 51364 / DSM 43886 / JCM 6844 / KCTC 9398 / NBRC 14523 / NRRL B-16468 / INA 2240</strain>
    </source>
</reference>
<dbReference type="Gene3D" id="1.25.40.10">
    <property type="entry name" value="Tetratricopeptide repeat domain"/>
    <property type="match status" value="1"/>
</dbReference>
<gene>
    <name evidence="2" type="ORF">EKG83_25630</name>
</gene>
<evidence type="ECO:0000256" key="1">
    <source>
        <dbReference type="SAM" id="MobiDB-lite"/>
    </source>
</evidence>
<feature type="compositionally biased region" description="Basic residues" evidence="1">
    <location>
        <begin position="734"/>
        <end position="744"/>
    </location>
</feature>
<evidence type="ECO:0000313" key="3">
    <source>
        <dbReference type="Proteomes" id="UP000325787"/>
    </source>
</evidence>
<dbReference type="AlphaFoldDB" id="A0A5Q0H2B1"/>
<dbReference type="RefSeq" id="WP_153278381.1">
    <property type="nucleotide sequence ID" value="NZ_CP034550.1"/>
</dbReference>
<protein>
    <submittedName>
        <fullName evidence="2">Uncharacterized protein</fullName>
    </submittedName>
</protein>
<dbReference type="KEGG" id="ssyi:EKG83_25630"/>
<dbReference type="InterPro" id="IPR011990">
    <property type="entry name" value="TPR-like_helical_dom_sf"/>
</dbReference>
<keyword evidence="3" id="KW-1185">Reference proteome</keyword>
<proteinExistence type="predicted"/>
<dbReference type="Proteomes" id="UP000325787">
    <property type="component" value="Chromosome"/>
</dbReference>
<evidence type="ECO:0000313" key="2">
    <source>
        <dbReference type="EMBL" id="QFZ20348.1"/>
    </source>
</evidence>
<dbReference type="EMBL" id="CP034550">
    <property type="protein sequence ID" value="QFZ20348.1"/>
    <property type="molecule type" value="Genomic_DNA"/>
</dbReference>